<comment type="caution">
    <text evidence="2">The sequence shown here is derived from an EMBL/GenBank/DDBJ whole genome shotgun (WGS) entry which is preliminary data.</text>
</comment>
<keyword evidence="1" id="KW-1133">Transmembrane helix</keyword>
<dbReference type="OrthoDB" id="9791851at2"/>
<dbReference type="PATRIC" id="fig|1632867.3.peg.5835"/>
<dbReference type="Proteomes" id="UP000033684">
    <property type="component" value="Unassembled WGS sequence"/>
</dbReference>
<dbReference type="RefSeq" id="WP_045779117.1">
    <property type="nucleotide sequence ID" value="NZ_LAJX01000098.1"/>
</dbReference>
<accession>A0A0F3IJC5</accession>
<dbReference type="GO" id="GO:0005886">
    <property type="term" value="C:plasma membrane"/>
    <property type="evidence" value="ECO:0007669"/>
    <property type="project" value="TreeGrafter"/>
</dbReference>
<dbReference type="EMBL" id="LAJX01000098">
    <property type="protein sequence ID" value="KJV06618.1"/>
    <property type="molecule type" value="Genomic_DNA"/>
</dbReference>
<dbReference type="Pfam" id="PF06123">
    <property type="entry name" value="CreD"/>
    <property type="match status" value="1"/>
</dbReference>
<organism evidence="2 3">
    <name type="scientific">Methylocucumis oryzae</name>
    <dbReference type="NCBI Taxonomy" id="1632867"/>
    <lineage>
        <taxon>Bacteria</taxon>
        <taxon>Pseudomonadati</taxon>
        <taxon>Pseudomonadota</taxon>
        <taxon>Gammaproteobacteria</taxon>
        <taxon>Methylococcales</taxon>
        <taxon>Methylococcaceae</taxon>
        <taxon>Methylocucumis</taxon>
    </lineage>
</organism>
<reference evidence="2 3" key="2">
    <citation type="journal article" date="2016" name="Microb. Ecol.">
        <title>Genome Characteristics of a Novel Type I Methanotroph (Sn10-6) Isolated from a Flooded Indian Rice Field.</title>
        <authorList>
            <person name="Rahalkar M.C."/>
            <person name="Pandit P.S."/>
            <person name="Dhakephalkar P.K."/>
            <person name="Pore S."/>
            <person name="Arora P."/>
            <person name="Kapse N."/>
        </authorList>
    </citation>
    <scope>NUCLEOTIDE SEQUENCE [LARGE SCALE GENOMIC DNA]</scope>
    <source>
        <strain evidence="2 3">Sn10-6</strain>
    </source>
</reference>
<feature type="transmembrane region" description="Helical" evidence="1">
    <location>
        <begin position="344"/>
        <end position="361"/>
    </location>
</feature>
<name>A0A0F3IJC5_9GAMM</name>
<dbReference type="PANTHER" id="PTHR30092">
    <property type="entry name" value="INNER MEMBRANE PROTEIN CRED"/>
    <property type="match status" value="1"/>
</dbReference>
<dbReference type="AlphaFoldDB" id="A0A0F3IJC5"/>
<evidence type="ECO:0000313" key="2">
    <source>
        <dbReference type="EMBL" id="KJV06618.1"/>
    </source>
</evidence>
<keyword evidence="1" id="KW-0812">Transmembrane</keyword>
<reference evidence="3" key="1">
    <citation type="submission" date="2015-03" db="EMBL/GenBank/DDBJ databases">
        <title>Draft genome sequence of a novel methanotroph (Sn10-6) isolated from flooded ricefield rhizosphere in India.</title>
        <authorList>
            <person name="Pandit P.S."/>
            <person name="Pore S.D."/>
            <person name="Arora P."/>
            <person name="Kapse N.G."/>
            <person name="Dhakephalkar P.K."/>
            <person name="Rahalkar M.C."/>
        </authorList>
    </citation>
    <scope>NUCLEOTIDE SEQUENCE [LARGE SCALE GENOMIC DNA]</scope>
    <source>
        <strain evidence="3">Sn10-6</strain>
    </source>
</reference>
<evidence type="ECO:0000256" key="1">
    <source>
        <dbReference type="SAM" id="Phobius"/>
    </source>
</evidence>
<feature type="transmembrane region" description="Helical" evidence="1">
    <location>
        <begin position="393"/>
        <end position="412"/>
    </location>
</feature>
<keyword evidence="3" id="KW-1185">Reference proteome</keyword>
<feature type="transmembrane region" description="Helical" evidence="1">
    <location>
        <begin position="314"/>
        <end position="332"/>
    </location>
</feature>
<gene>
    <name evidence="2" type="ORF">VZ94_09955</name>
</gene>
<protein>
    <submittedName>
        <fullName evidence="2">Membrane protein</fullName>
    </submittedName>
</protein>
<dbReference type="PIRSF" id="PIRSF004548">
    <property type="entry name" value="CreD"/>
    <property type="match status" value="1"/>
</dbReference>
<feature type="transmembrane region" description="Helical" evidence="1">
    <location>
        <begin position="418"/>
        <end position="437"/>
    </location>
</feature>
<keyword evidence="1" id="KW-0472">Membrane</keyword>
<feature type="transmembrane region" description="Helical" evidence="1">
    <location>
        <begin position="367"/>
        <end position="386"/>
    </location>
</feature>
<dbReference type="NCBIfam" id="NF008712">
    <property type="entry name" value="PRK11715.1-1"/>
    <property type="match status" value="1"/>
</dbReference>
<dbReference type="PANTHER" id="PTHR30092:SF0">
    <property type="entry name" value="INNER MEMBRANE PROTEIN CRED"/>
    <property type="match status" value="1"/>
</dbReference>
<evidence type="ECO:0000313" key="3">
    <source>
        <dbReference type="Proteomes" id="UP000033684"/>
    </source>
</evidence>
<proteinExistence type="predicted"/>
<dbReference type="InterPro" id="IPR010364">
    <property type="entry name" value="Uncharacterised_IM_CreD"/>
</dbReference>
<sequence length="465" mass="52219">MKYRFYLKLIAILALIFALLVAKSFISGLVSERQYFRQQAYNAIEQSWPGEQTVAAPLLVLPYKLIYNRVETITDTSSQKVVSVVKEVVDYEKLIISPSQLTINTEVKHDIRYRGIYGIPVYSSHIRLNGEFNSQAILDESQKYKDKTIQWGTPILTLAVQDQRGINSPGELKWQDQTLPFQPSAGLKDLEQGMHVKLPMPSTAEATKLVFSFELDLFGMKALKFAPLAQNAEIKASADWPHPSFIGTILPVSHDIQAQGFQATWRSSSFSFNTETIIADCETSSCANLLSASVGFELVQPVDIYQQAERCVKYAELFIVLTFTALILFELLKKLRIHPVQYTLVGMALLMFYLLLIAWSEQVAFKYAYGIGASACTLLLTCYFGAILKSVKLGLLLGVSLAVLYAVLYVILQSENNALLMGSLLTFALLSVLMLTTRHFDWYALTRQNEAIDDFDDDVKSERSC</sequence>